<geneLocation type="plasmid" evidence="1 2">
    <name>p1821L02</name>
</geneLocation>
<dbReference type="Proteomes" id="UP000319432">
    <property type="component" value="Plasmid p1821L02"/>
</dbReference>
<proteinExistence type="predicted"/>
<keyword evidence="1" id="KW-0614">Plasmid</keyword>
<reference evidence="1 2" key="1">
    <citation type="submission" date="2018-11" db="EMBL/GenBank/DDBJ databases">
        <title>Phylogenetic determinants of toxin gene distribution in genomes of Brevibacillus laterosporus.</title>
        <authorList>
            <person name="Glare T.R."/>
            <person name="Durrant A."/>
            <person name="Berry C."/>
            <person name="Palma L."/>
            <person name="Ormskirk M."/>
            <person name="Cox M.O."/>
        </authorList>
    </citation>
    <scope>NUCLEOTIDE SEQUENCE [LARGE SCALE GENOMIC DNA]</scope>
    <source>
        <strain evidence="1 2">1821L</strain>
        <plasmid evidence="1 2">p1821L02</plasmid>
    </source>
</reference>
<evidence type="ECO:0000313" key="2">
    <source>
        <dbReference type="Proteomes" id="UP000319432"/>
    </source>
</evidence>
<organism evidence="1 2">
    <name type="scientific">Brevibacillus laterosporus</name>
    <name type="common">Bacillus laterosporus</name>
    <dbReference type="NCBI Taxonomy" id="1465"/>
    <lineage>
        <taxon>Bacteria</taxon>
        <taxon>Bacillati</taxon>
        <taxon>Bacillota</taxon>
        <taxon>Bacilli</taxon>
        <taxon>Bacillales</taxon>
        <taxon>Paenibacillaceae</taxon>
        <taxon>Brevibacillus</taxon>
    </lineage>
</organism>
<gene>
    <name evidence="1" type="ORF">EEL30_00970</name>
</gene>
<name>A0A518V258_BRELA</name>
<evidence type="ECO:0000313" key="1">
    <source>
        <dbReference type="EMBL" id="QDX91082.1"/>
    </source>
</evidence>
<dbReference type="AlphaFoldDB" id="A0A518V258"/>
<protein>
    <submittedName>
        <fullName evidence="1">Uncharacterized protein</fullName>
    </submittedName>
</protein>
<keyword evidence="2" id="KW-1185">Reference proteome</keyword>
<sequence>MIKHQLFFHLRLKENEVFTEQLGLTVNELKETMSMHSIEVHQVVPLENNEYTLILNCFFEDRTH</sequence>
<dbReference type="EMBL" id="CP033462">
    <property type="protein sequence ID" value="QDX91082.1"/>
    <property type="molecule type" value="Genomic_DNA"/>
</dbReference>
<accession>A0A518V258</accession>